<reference evidence="11 12" key="1">
    <citation type="submission" date="2017-10" db="EMBL/GenBank/DDBJ databases">
        <title>Two draft genome sequences of Pusillimonas sp. strains isolated from a nitrate- and radionuclide-contaminated groundwater in Russia.</title>
        <authorList>
            <person name="Grouzdev D.S."/>
            <person name="Tourova T.P."/>
            <person name="Goeva M.A."/>
            <person name="Babich T.L."/>
            <person name="Sokolova D.S."/>
            <person name="Abdullin R."/>
            <person name="Poltaraus A.B."/>
            <person name="Toshchakov S.V."/>
            <person name="Nazina T.N."/>
        </authorList>
    </citation>
    <scope>NUCLEOTIDE SEQUENCE [LARGE SCALE GENOMIC DNA]</scope>
    <source>
        <strain evidence="11 12">JR1/69-3-13</strain>
    </source>
</reference>
<dbReference type="EMBL" id="PDNW01000004">
    <property type="protein sequence ID" value="PLC50614.1"/>
    <property type="molecule type" value="Genomic_DNA"/>
</dbReference>
<evidence type="ECO:0000256" key="4">
    <source>
        <dbReference type="ARBA" id="ARBA00022475"/>
    </source>
</evidence>
<keyword evidence="12" id="KW-1185">Reference proteome</keyword>
<feature type="domain" description="ABC transmembrane type-1" evidence="10">
    <location>
        <begin position="17"/>
        <end position="205"/>
    </location>
</feature>
<keyword evidence="5 9" id="KW-0812">Transmembrane</keyword>
<evidence type="ECO:0000256" key="7">
    <source>
        <dbReference type="ARBA" id="ARBA00022989"/>
    </source>
</evidence>
<dbReference type="GO" id="GO:0022857">
    <property type="term" value="F:transmembrane transporter activity"/>
    <property type="evidence" value="ECO:0007669"/>
    <property type="project" value="InterPro"/>
</dbReference>
<evidence type="ECO:0000256" key="9">
    <source>
        <dbReference type="RuleBase" id="RU363032"/>
    </source>
</evidence>
<sequence>MNVALIIEILPAFMAAALVTLKLSLLSIAIAAAIGFLLNAVWQMAPRAFAAPYRAFIWIVRGTPFLAQLFVLYFGLPQIGISFTASQATVIGLSIYGSAYFAEIFRASWQAISPGQIEAGRAFGMRPLQVLMNIQAPQAVRLAIPMLTNQAILILKESSVASIITVPELTKTAGTVVAETFSYAEPYILLGLIYWGLALALAATGKAMERVTALKPYQGV</sequence>
<dbReference type="Pfam" id="PF00528">
    <property type="entry name" value="BPD_transp_1"/>
    <property type="match status" value="1"/>
</dbReference>
<comment type="similarity">
    <text evidence="2">Belongs to the binding-protein-dependent transport system permease family. HisMQ subfamily.</text>
</comment>
<name>A0A2N4U6G9_9BURK</name>
<dbReference type="SUPFAM" id="SSF161098">
    <property type="entry name" value="MetI-like"/>
    <property type="match status" value="1"/>
</dbReference>
<dbReference type="AlphaFoldDB" id="A0A2N4U6G9"/>
<dbReference type="RefSeq" id="WP_102073158.1">
    <property type="nucleotide sequence ID" value="NZ_PDNW01000004.1"/>
</dbReference>
<dbReference type="PROSITE" id="PS50928">
    <property type="entry name" value="ABC_TM1"/>
    <property type="match status" value="1"/>
</dbReference>
<evidence type="ECO:0000256" key="5">
    <source>
        <dbReference type="ARBA" id="ARBA00022692"/>
    </source>
</evidence>
<dbReference type="Gene3D" id="1.10.3720.10">
    <property type="entry name" value="MetI-like"/>
    <property type="match status" value="1"/>
</dbReference>
<dbReference type="GO" id="GO:0043190">
    <property type="term" value="C:ATP-binding cassette (ABC) transporter complex"/>
    <property type="evidence" value="ECO:0007669"/>
    <property type="project" value="InterPro"/>
</dbReference>
<gene>
    <name evidence="11" type="ORF">CR159_06280</name>
</gene>
<comment type="caution">
    <text evidence="11">The sequence shown here is derived from an EMBL/GenBank/DDBJ whole genome shotgun (WGS) entry which is preliminary data.</text>
</comment>
<dbReference type="OrthoDB" id="7026155at2"/>
<keyword evidence="6" id="KW-0029">Amino-acid transport</keyword>
<evidence type="ECO:0000256" key="8">
    <source>
        <dbReference type="ARBA" id="ARBA00023136"/>
    </source>
</evidence>
<organism evidence="11 12">
    <name type="scientific">Pollutimonas subterranea</name>
    <dbReference type="NCBI Taxonomy" id="2045210"/>
    <lineage>
        <taxon>Bacteria</taxon>
        <taxon>Pseudomonadati</taxon>
        <taxon>Pseudomonadota</taxon>
        <taxon>Betaproteobacteria</taxon>
        <taxon>Burkholderiales</taxon>
        <taxon>Alcaligenaceae</taxon>
        <taxon>Pollutimonas</taxon>
    </lineage>
</organism>
<dbReference type="Proteomes" id="UP000234190">
    <property type="component" value="Unassembled WGS sequence"/>
</dbReference>
<evidence type="ECO:0000259" key="10">
    <source>
        <dbReference type="PROSITE" id="PS50928"/>
    </source>
</evidence>
<evidence type="ECO:0000313" key="11">
    <source>
        <dbReference type="EMBL" id="PLC50614.1"/>
    </source>
</evidence>
<feature type="transmembrane region" description="Helical" evidence="9">
    <location>
        <begin position="12"/>
        <end position="41"/>
    </location>
</feature>
<dbReference type="InterPro" id="IPR000515">
    <property type="entry name" value="MetI-like"/>
</dbReference>
<keyword evidence="8 9" id="KW-0472">Membrane</keyword>
<dbReference type="InterPro" id="IPR043429">
    <property type="entry name" value="ArtM/GltK/GlnP/TcyL/YhdX-like"/>
</dbReference>
<evidence type="ECO:0000313" key="12">
    <source>
        <dbReference type="Proteomes" id="UP000234190"/>
    </source>
</evidence>
<feature type="transmembrane region" description="Helical" evidence="9">
    <location>
        <begin position="53"/>
        <end position="76"/>
    </location>
</feature>
<evidence type="ECO:0000256" key="2">
    <source>
        <dbReference type="ARBA" id="ARBA00010072"/>
    </source>
</evidence>
<evidence type="ECO:0000256" key="3">
    <source>
        <dbReference type="ARBA" id="ARBA00022448"/>
    </source>
</evidence>
<keyword evidence="3 9" id="KW-0813">Transport</keyword>
<protein>
    <submittedName>
        <fullName evidence="11">ABC transporter permease</fullName>
    </submittedName>
</protein>
<proteinExistence type="inferred from homology"/>
<evidence type="ECO:0000256" key="1">
    <source>
        <dbReference type="ARBA" id="ARBA00004429"/>
    </source>
</evidence>
<dbReference type="PANTHER" id="PTHR30614:SF0">
    <property type="entry name" value="L-CYSTINE TRANSPORT SYSTEM PERMEASE PROTEIN TCYL"/>
    <property type="match status" value="1"/>
</dbReference>
<evidence type="ECO:0000256" key="6">
    <source>
        <dbReference type="ARBA" id="ARBA00022970"/>
    </source>
</evidence>
<dbReference type="InterPro" id="IPR035906">
    <property type="entry name" value="MetI-like_sf"/>
</dbReference>
<accession>A0A2N4U6G9</accession>
<dbReference type="NCBIfam" id="TIGR01726">
    <property type="entry name" value="HEQRo_perm_3TM"/>
    <property type="match status" value="1"/>
</dbReference>
<keyword evidence="7 9" id="KW-1133">Transmembrane helix</keyword>
<dbReference type="InterPro" id="IPR010065">
    <property type="entry name" value="AA_ABC_transptr_permease_3TM"/>
</dbReference>
<dbReference type="GO" id="GO:0006865">
    <property type="term" value="P:amino acid transport"/>
    <property type="evidence" value="ECO:0007669"/>
    <property type="project" value="UniProtKB-KW"/>
</dbReference>
<dbReference type="CDD" id="cd06261">
    <property type="entry name" value="TM_PBP2"/>
    <property type="match status" value="1"/>
</dbReference>
<feature type="transmembrane region" description="Helical" evidence="9">
    <location>
        <begin position="187"/>
        <end position="205"/>
    </location>
</feature>
<dbReference type="PANTHER" id="PTHR30614">
    <property type="entry name" value="MEMBRANE COMPONENT OF AMINO ACID ABC TRANSPORTER"/>
    <property type="match status" value="1"/>
</dbReference>
<comment type="subcellular location">
    <subcellularLocation>
        <location evidence="1">Cell inner membrane</location>
        <topology evidence="1">Multi-pass membrane protein</topology>
    </subcellularLocation>
    <subcellularLocation>
        <location evidence="9">Cell membrane</location>
        <topology evidence="9">Multi-pass membrane protein</topology>
    </subcellularLocation>
</comment>
<keyword evidence="4" id="KW-1003">Cell membrane</keyword>